<dbReference type="eggNOG" id="COG1638">
    <property type="taxonomic scope" value="Bacteria"/>
</dbReference>
<dbReference type="Proteomes" id="UP000035100">
    <property type="component" value="Unassembled WGS sequence"/>
</dbReference>
<evidence type="ECO:0000313" key="7">
    <source>
        <dbReference type="EMBL" id="KIQ70416.1"/>
    </source>
</evidence>
<keyword evidence="3" id="KW-0813">Transport</keyword>
<dbReference type="Gene3D" id="3.40.190.170">
    <property type="entry name" value="Bacterial extracellular solute-binding protein, family 7"/>
    <property type="match status" value="1"/>
</dbReference>
<evidence type="ECO:0000256" key="1">
    <source>
        <dbReference type="ARBA" id="ARBA00004418"/>
    </source>
</evidence>
<evidence type="ECO:0000256" key="5">
    <source>
        <dbReference type="ARBA" id="ARBA00022764"/>
    </source>
</evidence>
<dbReference type="NCBIfam" id="NF037995">
    <property type="entry name" value="TRAP_S1"/>
    <property type="match status" value="1"/>
</dbReference>
<dbReference type="OrthoDB" id="7239472at2"/>
<dbReference type="InterPro" id="IPR018389">
    <property type="entry name" value="DctP_fam"/>
</dbReference>
<keyword evidence="8" id="KW-1185">Reference proteome</keyword>
<evidence type="ECO:0000256" key="6">
    <source>
        <dbReference type="SAM" id="SignalP"/>
    </source>
</evidence>
<proteinExistence type="inferred from homology"/>
<gene>
    <name evidence="7" type="ORF">Wenmar_00792</name>
</gene>
<dbReference type="EMBL" id="AONG01000005">
    <property type="protein sequence ID" value="KIQ70416.1"/>
    <property type="molecule type" value="Genomic_DNA"/>
</dbReference>
<keyword evidence="4 6" id="KW-0732">Signal</keyword>
<dbReference type="PANTHER" id="PTHR33376">
    <property type="match status" value="1"/>
</dbReference>
<comment type="caution">
    <text evidence="7">The sequence shown here is derived from an EMBL/GenBank/DDBJ whole genome shotgun (WGS) entry which is preliminary data.</text>
</comment>
<dbReference type="STRING" id="1123501.Wenmar_00792"/>
<keyword evidence="5" id="KW-0574">Periplasm</keyword>
<feature type="signal peptide" evidence="6">
    <location>
        <begin position="1"/>
        <end position="23"/>
    </location>
</feature>
<dbReference type="Pfam" id="PF03480">
    <property type="entry name" value="DctP"/>
    <property type="match status" value="1"/>
</dbReference>
<dbReference type="RefSeq" id="WP_018304160.1">
    <property type="nucleotide sequence ID" value="NZ_KB902312.1"/>
</dbReference>
<organism evidence="7 8">
    <name type="scientific">Wenxinia marina DSM 24838</name>
    <dbReference type="NCBI Taxonomy" id="1123501"/>
    <lineage>
        <taxon>Bacteria</taxon>
        <taxon>Pseudomonadati</taxon>
        <taxon>Pseudomonadota</taxon>
        <taxon>Alphaproteobacteria</taxon>
        <taxon>Rhodobacterales</taxon>
        <taxon>Roseobacteraceae</taxon>
        <taxon>Wenxinia</taxon>
    </lineage>
</organism>
<dbReference type="PANTHER" id="PTHR33376:SF7">
    <property type="entry name" value="C4-DICARBOXYLATE-BINDING PROTEIN DCTB"/>
    <property type="match status" value="1"/>
</dbReference>
<sequence length="363" mass="38398">MTYLTTKGLALGLAVLAAAPAAAQDLRLAPAAPPAHPAYYMYEHFAEFLAEESGGSIGTTILGPEVVALPQMGDALTSGLADVGNSLPLYFAADFPITGGAGDLALLGRDPYAMGLAFTEWVVNCQPCQEEFAAFGGVFLGAGSSDVYGLITTVPVESADDLQGLRLRSGGAPYSRWAENFGASGVPMAVGDQFEAMSQGTIDGSMASIVDMLSYRLIDVATHFNTMPIGTYHATSNFTFANATWEGLTVEQREQVLRAANRANLAFTDRWAFQLPEEARTAVADSDIVVTEASDELLAAVEEFAQADREAQIAAAGPDLADFVTLVDEWTAIVAETGEDPEALADVAWERIWSNVDLSTYGL</sequence>
<dbReference type="GO" id="GO:0055085">
    <property type="term" value="P:transmembrane transport"/>
    <property type="evidence" value="ECO:0007669"/>
    <property type="project" value="InterPro"/>
</dbReference>
<name>A0A0D0PGD4_9RHOB</name>
<reference evidence="7 8" key="1">
    <citation type="submission" date="2013-01" db="EMBL/GenBank/DDBJ databases">
        <authorList>
            <person name="Fiebig A."/>
            <person name="Goeker M."/>
            <person name="Klenk H.-P.P."/>
        </authorList>
    </citation>
    <scope>NUCLEOTIDE SEQUENCE [LARGE SCALE GENOMIC DNA]</scope>
    <source>
        <strain evidence="7 8">DSM 24838</strain>
    </source>
</reference>
<feature type="chain" id="PRO_5002218338" evidence="6">
    <location>
        <begin position="24"/>
        <end position="363"/>
    </location>
</feature>
<protein>
    <submittedName>
        <fullName evidence="7">TRAP-type C4-dicarboxylate transport system, periplasmic component</fullName>
    </submittedName>
</protein>
<dbReference type="AlphaFoldDB" id="A0A0D0PGD4"/>
<dbReference type="GO" id="GO:0042597">
    <property type="term" value="C:periplasmic space"/>
    <property type="evidence" value="ECO:0007669"/>
    <property type="project" value="UniProtKB-SubCell"/>
</dbReference>
<evidence type="ECO:0000256" key="3">
    <source>
        <dbReference type="ARBA" id="ARBA00022448"/>
    </source>
</evidence>
<accession>A0A0D0PGD4</accession>
<comment type="subcellular location">
    <subcellularLocation>
        <location evidence="1">Periplasm</location>
    </subcellularLocation>
</comment>
<evidence type="ECO:0000256" key="2">
    <source>
        <dbReference type="ARBA" id="ARBA00009023"/>
    </source>
</evidence>
<comment type="similarity">
    <text evidence="2">Belongs to the bacterial solute-binding protein 7 family.</text>
</comment>
<dbReference type="InterPro" id="IPR038404">
    <property type="entry name" value="TRAP_DctP_sf"/>
</dbReference>
<evidence type="ECO:0000313" key="8">
    <source>
        <dbReference type="Proteomes" id="UP000035100"/>
    </source>
</evidence>
<evidence type="ECO:0000256" key="4">
    <source>
        <dbReference type="ARBA" id="ARBA00022729"/>
    </source>
</evidence>